<dbReference type="SUPFAM" id="SSF46785">
    <property type="entry name" value="Winged helix' DNA-binding domain"/>
    <property type="match status" value="2"/>
</dbReference>
<feature type="compositionally biased region" description="Pro residues" evidence="5">
    <location>
        <begin position="61"/>
        <end position="83"/>
    </location>
</feature>
<evidence type="ECO:0000256" key="2">
    <source>
        <dbReference type="ARBA" id="ARBA00022618"/>
    </source>
</evidence>
<dbReference type="RefSeq" id="WP_142461078.1">
    <property type="nucleotide sequence ID" value="NZ_FXTJ01000017.1"/>
</dbReference>
<evidence type="ECO:0000313" key="7">
    <source>
        <dbReference type="Proteomes" id="UP000317484"/>
    </source>
</evidence>
<dbReference type="InterPro" id="IPR036390">
    <property type="entry name" value="WH_DNA-bd_sf"/>
</dbReference>
<dbReference type="NCBIfam" id="TIGR00281">
    <property type="entry name" value="SMC-Scp complex subunit ScpB"/>
    <property type="match status" value="1"/>
</dbReference>
<dbReference type="PANTHER" id="PTHR34298">
    <property type="entry name" value="SEGREGATION AND CONDENSATION PROTEIN B"/>
    <property type="match status" value="1"/>
</dbReference>
<protein>
    <submittedName>
        <fullName evidence="6">Segregation and condensation protein B</fullName>
    </submittedName>
</protein>
<dbReference type="Pfam" id="PF04079">
    <property type="entry name" value="SMC_ScpB"/>
    <property type="match status" value="1"/>
</dbReference>
<evidence type="ECO:0000256" key="1">
    <source>
        <dbReference type="ARBA" id="ARBA00022490"/>
    </source>
</evidence>
<evidence type="ECO:0000256" key="3">
    <source>
        <dbReference type="ARBA" id="ARBA00022829"/>
    </source>
</evidence>
<keyword evidence="1" id="KW-0963">Cytoplasm</keyword>
<evidence type="ECO:0000256" key="4">
    <source>
        <dbReference type="ARBA" id="ARBA00023306"/>
    </source>
</evidence>
<gene>
    <name evidence="6" type="ORF">SAMN06273567_11747</name>
</gene>
<evidence type="ECO:0000256" key="5">
    <source>
        <dbReference type="SAM" id="MobiDB-lite"/>
    </source>
</evidence>
<dbReference type="InterPro" id="IPR005234">
    <property type="entry name" value="ScpB_csome_segregation"/>
</dbReference>
<dbReference type="Gene3D" id="1.10.10.10">
    <property type="entry name" value="Winged helix-like DNA-binding domain superfamily/Winged helix DNA-binding domain"/>
    <property type="match status" value="2"/>
</dbReference>
<feature type="compositionally biased region" description="Low complexity" evidence="5">
    <location>
        <begin position="49"/>
        <end position="60"/>
    </location>
</feature>
<reference evidence="6 7" key="1">
    <citation type="submission" date="2017-05" db="EMBL/GenBank/DDBJ databases">
        <authorList>
            <person name="Varghese N."/>
            <person name="Submissions S."/>
        </authorList>
    </citation>
    <scope>NUCLEOTIDE SEQUENCE [LARGE SCALE GENOMIC DNA]</scope>
    <source>
        <strain evidence="6 7">DSM 46834</strain>
    </source>
</reference>
<feature type="region of interest" description="Disordered" evidence="5">
    <location>
        <begin position="49"/>
        <end position="84"/>
    </location>
</feature>
<proteinExistence type="predicted"/>
<keyword evidence="4" id="KW-0131">Cell cycle</keyword>
<dbReference type="Proteomes" id="UP000317484">
    <property type="component" value="Unassembled WGS sequence"/>
</dbReference>
<dbReference type="GO" id="GO:0051301">
    <property type="term" value="P:cell division"/>
    <property type="evidence" value="ECO:0007669"/>
    <property type="project" value="UniProtKB-KW"/>
</dbReference>
<dbReference type="EMBL" id="FXTJ01000017">
    <property type="protein sequence ID" value="SMO99568.1"/>
    <property type="molecule type" value="Genomic_DNA"/>
</dbReference>
<organism evidence="6 7">
    <name type="scientific">Geodermatophilus aquaeductus</name>
    <dbReference type="NCBI Taxonomy" id="1564161"/>
    <lineage>
        <taxon>Bacteria</taxon>
        <taxon>Bacillati</taxon>
        <taxon>Actinomycetota</taxon>
        <taxon>Actinomycetes</taxon>
        <taxon>Geodermatophilales</taxon>
        <taxon>Geodermatophilaceae</taxon>
        <taxon>Geodermatophilus</taxon>
    </lineage>
</organism>
<dbReference type="InterPro" id="IPR036388">
    <property type="entry name" value="WH-like_DNA-bd_sf"/>
</dbReference>
<dbReference type="PANTHER" id="PTHR34298:SF2">
    <property type="entry name" value="SEGREGATION AND CONDENSATION PROTEIN B"/>
    <property type="match status" value="1"/>
</dbReference>
<dbReference type="AlphaFoldDB" id="A0A521FTT8"/>
<name>A0A521FTT8_9ACTN</name>
<keyword evidence="3" id="KW-0159">Chromosome partition</keyword>
<keyword evidence="7" id="KW-1185">Reference proteome</keyword>
<accession>A0A521FTT8</accession>
<dbReference type="GO" id="GO:0051304">
    <property type="term" value="P:chromosome separation"/>
    <property type="evidence" value="ECO:0007669"/>
    <property type="project" value="InterPro"/>
</dbReference>
<evidence type="ECO:0000313" key="6">
    <source>
        <dbReference type="EMBL" id="SMO99568.1"/>
    </source>
</evidence>
<keyword evidence="2" id="KW-0132">Cell division</keyword>
<sequence>MTGPDERAPFSWEALAAELEATREEEAGRPDAADPAVWDAVAAELAARVAERPAPAADDVPPVPAEPEPLPLPGLELPAPPPEPEPEVVLDPVELRGGLEALLFVAEGPVDEGTLAAALRCPVARVRTALAELAADHDARRSGITLRRVGEGWRFYTREEFAPVVERHLSEGQRTKLTQAALETLAVIAYRQPVTRARVSAIRGVGVDGVMRTLLSRGLVTEVGTDPDSGGGLYGTTPLFLERLGLTGLDELPPLAPLLPDPVALAREQAAEG</sequence>